<name>A0A1C0A7C5_9FIRM</name>
<proteinExistence type="predicted"/>
<dbReference type="EMBL" id="LWDV01000009">
    <property type="protein sequence ID" value="OCL26114.1"/>
    <property type="molecule type" value="Genomic_DNA"/>
</dbReference>
<evidence type="ECO:0000313" key="1">
    <source>
        <dbReference type="EMBL" id="OCL26114.1"/>
    </source>
</evidence>
<organism evidence="1 2">
    <name type="scientific">Orenia metallireducens</name>
    <dbReference type="NCBI Taxonomy" id="1413210"/>
    <lineage>
        <taxon>Bacteria</taxon>
        <taxon>Bacillati</taxon>
        <taxon>Bacillota</taxon>
        <taxon>Clostridia</taxon>
        <taxon>Halanaerobiales</taxon>
        <taxon>Halobacteroidaceae</taxon>
        <taxon>Orenia</taxon>
    </lineage>
</organism>
<dbReference type="AlphaFoldDB" id="A0A1C0A7C5"/>
<sequence length="93" mass="10995">MIFGDKLKEMSIEMVSQHLEEMKDADTKEYDKTLEMILLMTEVAIHFLKESKEFREKFAEIHAEFIKSAESESIIEKSIIAYKNFKEKQETTL</sequence>
<keyword evidence="2" id="KW-1185">Reference proteome</keyword>
<evidence type="ECO:0000313" key="2">
    <source>
        <dbReference type="Proteomes" id="UP000093514"/>
    </source>
</evidence>
<protein>
    <submittedName>
        <fullName evidence="1">Uncharacterized protein</fullName>
    </submittedName>
</protein>
<dbReference type="OrthoDB" id="2112786at2"/>
<dbReference type="Proteomes" id="UP000093514">
    <property type="component" value="Unassembled WGS sequence"/>
</dbReference>
<reference evidence="2" key="1">
    <citation type="submission" date="2016-07" db="EMBL/GenBank/DDBJ databases">
        <authorList>
            <person name="Florea S."/>
            <person name="Webb J.S."/>
            <person name="Jaromczyk J."/>
            <person name="Schardl C.L."/>
        </authorList>
    </citation>
    <scope>NUCLEOTIDE SEQUENCE [LARGE SCALE GENOMIC DNA]</scope>
    <source>
        <strain evidence="2">Z6</strain>
    </source>
</reference>
<gene>
    <name evidence="1" type="ORF">U472_08850</name>
</gene>
<comment type="caution">
    <text evidence="1">The sequence shown here is derived from an EMBL/GenBank/DDBJ whole genome shotgun (WGS) entry which is preliminary data.</text>
</comment>
<reference evidence="1 2" key="2">
    <citation type="submission" date="2016-08" db="EMBL/GenBank/DDBJ databases">
        <title>Orenia metallireducens sp. nov. strain Z6, a Novel Metal-reducing Firmicute from the Deep Subsurface.</title>
        <authorList>
            <person name="Maxim B.I."/>
            <person name="Kenneth K."/>
            <person name="Flynn T.M."/>
            <person name="Oloughlin E.J."/>
            <person name="Locke R.A."/>
            <person name="Weber J.R."/>
            <person name="Egan S.M."/>
            <person name="Mackie R.I."/>
            <person name="Cann I.K."/>
        </authorList>
    </citation>
    <scope>NUCLEOTIDE SEQUENCE [LARGE SCALE GENOMIC DNA]</scope>
    <source>
        <strain evidence="1 2">Z6</strain>
    </source>
</reference>
<accession>A0A1C0A7C5</accession>
<dbReference type="RefSeq" id="WP_068717605.1">
    <property type="nucleotide sequence ID" value="NZ_LWDV01000009.1"/>
</dbReference>